<dbReference type="InterPro" id="IPR050186">
    <property type="entry name" value="TPT_transporter"/>
</dbReference>
<name>A0A8S2EJ67_9BILA</name>
<dbReference type="PANTHER" id="PTHR11132">
    <property type="entry name" value="SOLUTE CARRIER FAMILY 35"/>
    <property type="match status" value="1"/>
</dbReference>
<evidence type="ECO:0000256" key="3">
    <source>
        <dbReference type="ARBA" id="ARBA00022989"/>
    </source>
</evidence>
<evidence type="ECO:0000256" key="2">
    <source>
        <dbReference type="ARBA" id="ARBA00022692"/>
    </source>
</evidence>
<keyword evidence="2 5" id="KW-0812">Transmembrane</keyword>
<evidence type="ECO:0000313" key="7">
    <source>
        <dbReference type="EMBL" id="CAF3973798.1"/>
    </source>
</evidence>
<dbReference type="GO" id="GO:0016020">
    <property type="term" value="C:membrane"/>
    <property type="evidence" value="ECO:0007669"/>
    <property type="project" value="UniProtKB-SubCell"/>
</dbReference>
<feature type="transmembrane region" description="Helical" evidence="5">
    <location>
        <begin position="70"/>
        <end position="88"/>
    </location>
</feature>
<comment type="subcellular location">
    <subcellularLocation>
        <location evidence="1">Membrane</location>
        <topology evidence="1">Multi-pass membrane protein</topology>
    </subcellularLocation>
</comment>
<evidence type="ECO:0000313" key="8">
    <source>
        <dbReference type="Proteomes" id="UP000677228"/>
    </source>
</evidence>
<feature type="transmembrane region" description="Helical" evidence="5">
    <location>
        <begin position="39"/>
        <end position="58"/>
    </location>
</feature>
<evidence type="ECO:0008006" key="9">
    <source>
        <dbReference type="Google" id="ProtNLM"/>
    </source>
</evidence>
<evidence type="ECO:0000256" key="5">
    <source>
        <dbReference type="SAM" id="Phobius"/>
    </source>
</evidence>
<evidence type="ECO:0000313" key="6">
    <source>
        <dbReference type="EMBL" id="CAF1162178.1"/>
    </source>
</evidence>
<keyword evidence="3 5" id="KW-1133">Transmembrane helix</keyword>
<proteinExistence type="predicted"/>
<organism evidence="6 8">
    <name type="scientific">Didymodactylos carnosus</name>
    <dbReference type="NCBI Taxonomy" id="1234261"/>
    <lineage>
        <taxon>Eukaryota</taxon>
        <taxon>Metazoa</taxon>
        <taxon>Spiralia</taxon>
        <taxon>Gnathifera</taxon>
        <taxon>Rotifera</taxon>
        <taxon>Eurotatoria</taxon>
        <taxon>Bdelloidea</taxon>
        <taxon>Philodinida</taxon>
        <taxon>Philodinidae</taxon>
        <taxon>Didymodactylos</taxon>
    </lineage>
</organism>
<accession>A0A8S2EJ67</accession>
<evidence type="ECO:0000256" key="4">
    <source>
        <dbReference type="ARBA" id="ARBA00023136"/>
    </source>
</evidence>
<dbReference type="AlphaFoldDB" id="A0A8S2EJ67"/>
<gene>
    <name evidence="6" type="ORF">OVA965_LOCUS22144</name>
    <name evidence="7" type="ORF">TMI583_LOCUS22857</name>
</gene>
<dbReference type="EMBL" id="CAJNOK010012374">
    <property type="protein sequence ID" value="CAF1162178.1"/>
    <property type="molecule type" value="Genomic_DNA"/>
</dbReference>
<keyword evidence="4 5" id="KW-0472">Membrane</keyword>
<protein>
    <recommendedName>
        <fullName evidence="9">Sugar phosphate transporter domain-containing protein</fullName>
    </recommendedName>
</protein>
<evidence type="ECO:0000256" key="1">
    <source>
        <dbReference type="ARBA" id="ARBA00004141"/>
    </source>
</evidence>
<dbReference type="Proteomes" id="UP000677228">
    <property type="component" value="Unassembled WGS sequence"/>
</dbReference>
<sequence length="138" mass="15571">MFHVQPWMLLVITPLACLREGSHLIHDVQLLTLQDFNHIGHYISIVFSSALLAFALEFSEFLLVSNTSSLTLSISGIFKEMVMLYLAVEYNNNQLNLLNIIGLIICLSGITLHCALKLFTMQNEKVLPSDHITSERLL</sequence>
<feature type="transmembrane region" description="Helical" evidence="5">
    <location>
        <begin position="100"/>
        <end position="119"/>
    </location>
</feature>
<dbReference type="EMBL" id="CAJOBA010033897">
    <property type="protein sequence ID" value="CAF3973798.1"/>
    <property type="molecule type" value="Genomic_DNA"/>
</dbReference>
<dbReference type="Proteomes" id="UP000682733">
    <property type="component" value="Unassembled WGS sequence"/>
</dbReference>
<reference evidence="6" key="1">
    <citation type="submission" date="2021-02" db="EMBL/GenBank/DDBJ databases">
        <authorList>
            <person name="Nowell W R."/>
        </authorList>
    </citation>
    <scope>NUCLEOTIDE SEQUENCE</scope>
</reference>
<comment type="caution">
    <text evidence="6">The sequence shown here is derived from an EMBL/GenBank/DDBJ whole genome shotgun (WGS) entry which is preliminary data.</text>
</comment>